<evidence type="ECO:0000313" key="2">
    <source>
        <dbReference type="EMBL" id="CAG8984247.1"/>
    </source>
</evidence>
<reference evidence="2" key="1">
    <citation type="submission" date="2021-07" db="EMBL/GenBank/DDBJ databases">
        <authorList>
            <person name="Durling M."/>
        </authorList>
    </citation>
    <scope>NUCLEOTIDE SEQUENCE</scope>
</reference>
<evidence type="ECO:0000256" key="1">
    <source>
        <dbReference type="SAM" id="MobiDB-lite"/>
    </source>
</evidence>
<dbReference type="AlphaFoldDB" id="A0A9N9M4T2"/>
<name>A0A9N9M4T2_9HELO</name>
<feature type="compositionally biased region" description="Basic residues" evidence="1">
    <location>
        <begin position="261"/>
        <end position="271"/>
    </location>
</feature>
<evidence type="ECO:0000313" key="3">
    <source>
        <dbReference type="Proteomes" id="UP000701801"/>
    </source>
</evidence>
<dbReference type="Proteomes" id="UP000701801">
    <property type="component" value="Unassembled WGS sequence"/>
</dbReference>
<accession>A0A9N9M4T2</accession>
<gene>
    <name evidence="2" type="ORF">HYALB_00010503</name>
</gene>
<protein>
    <submittedName>
        <fullName evidence="2">Uncharacterized protein</fullName>
    </submittedName>
</protein>
<feature type="compositionally biased region" description="Polar residues" evidence="1">
    <location>
        <begin position="233"/>
        <end position="260"/>
    </location>
</feature>
<dbReference type="EMBL" id="CAJVRM010000754">
    <property type="protein sequence ID" value="CAG8984247.1"/>
    <property type="molecule type" value="Genomic_DNA"/>
</dbReference>
<keyword evidence="3" id="KW-1185">Reference proteome</keyword>
<dbReference type="OrthoDB" id="10322158at2759"/>
<feature type="region of interest" description="Disordered" evidence="1">
    <location>
        <begin position="233"/>
        <end position="280"/>
    </location>
</feature>
<comment type="caution">
    <text evidence="2">The sequence shown here is derived from an EMBL/GenBank/DDBJ whole genome shotgun (WGS) entry which is preliminary data.</text>
</comment>
<sequence>MDLQQRTFLTAKQIYAYRITRGLLCSEYFNPPLADTYLPAIMNVIKTDPVLLRHLDIDYEDASNIFASARAWHIFEPNIERQYVADEYRKEKGLPLAPRSYDFTMVDYEAALFCWKVKDLVKKAIANRVWENGKTFVRSPQGHEAGGRKSDLDYMSLAGPPHTQEALTGNFNLNLMALDDVSEDELTLESEEVDHEMSFFHTNDNQYGLAGFSGNTNIATEVVAGSNLNNSFSQSHQAFPGNANQLNSPLAPNTQQANKSQGKRKPRKKLQPKQQNGHLAESSGDLNLIAVPATPPQFPFQSLPQPLPIKRNEYPFSATKHLIFEKGYEGVTQHYKDKAPHDDEVRQFFEERESRQQAEYEKRLLEWLLSNQ</sequence>
<proteinExistence type="predicted"/>
<organism evidence="2 3">
    <name type="scientific">Hymenoscyphus albidus</name>
    <dbReference type="NCBI Taxonomy" id="595503"/>
    <lineage>
        <taxon>Eukaryota</taxon>
        <taxon>Fungi</taxon>
        <taxon>Dikarya</taxon>
        <taxon>Ascomycota</taxon>
        <taxon>Pezizomycotina</taxon>
        <taxon>Leotiomycetes</taxon>
        <taxon>Helotiales</taxon>
        <taxon>Helotiaceae</taxon>
        <taxon>Hymenoscyphus</taxon>
    </lineage>
</organism>